<evidence type="ECO:0000313" key="4">
    <source>
        <dbReference type="Proteomes" id="UP000230447"/>
    </source>
</evidence>
<name>A0A2G9ZF60_9BACT</name>
<gene>
    <name evidence="3" type="ORF">COX24_01545</name>
</gene>
<accession>A0A2G9ZF60</accession>
<evidence type="ECO:0000313" key="3">
    <source>
        <dbReference type="EMBL" id="PIP31797.1"/>
    </source>
</evidence>
<sequence>MLKKGLKTRFFHLLKTTLFLGVCFYLIFFGQKNVFSENLEQDCIWENIVQAEKNLSKDAYKDLLESCKIFYDQKSVDLAKDITKTQAEKNTLANKIATLQKQIKNLEYQINQSNVMIKDLGGQIEDTAESIDKTISQIDEIKQQLKTNLQLKYEEDQKSTIEILFSEKTLSGFFDNLVALEAIGVKIQDLLKNVQGLKINLEGQKDQMDSEKKELEQLVTIQQLQKNQNTKQQQQNQEFLSLTEAEYKNYLAQHEDAVDKSSKIGSLLFELIEVPEGGIQFEDAVQIAKNISSQTGIRAAFSLAILWQETRIGKIQGGCYLKITSTGEGVYIKTGNKAPKSMHPTRDVPVFLQLISDLNKNNLLKTDAFNTPVSCCMISNGSYFGWGGAMGPAQFIPSTWNIYADEIATISGATLANPWNIRDAFLANALYLRDLGATKQTYVAEMNAALRYFGCASAWCQTNYGNPVMNVSKCFQEYISSGAMSVACREAVF</sequence>
<feature type="coiled-coil region" evidence="1">
    <location>
        <begin position="82"/>
        <end position="144"/>
    </location>
</feature>
<evidence type="ECO:0000256" key="1">
    <source>
        <dbReference type="SAM" id="Coils"/>
    </source>
</evidence>
<dbReference type="SUPFAM" id="SSF53955">
    <property type="entry name" value="Lysozyme-like"/>
    <property type="match status" value="1"/>
</dbReference>
<evidence type="ECO:0000256" key="2">
    <source>
        <dbReference type="SAM" id="Phobius"/>
    </source>
</evidence>
<dbReference type="InterPro" id="IPR023346">
    <property type="entry name" value="Lysozyme-like_dom_sf"/>
</dbReference>
<keyword evidence="1" id="KW-0175">Coiled coil</keyword>
<comment type="caution">
    <text evidence="3">The sequence shown here is derived from an EMBL/GenBank/DDBJ whole genome shotgun (WGS) entry which is preliminary data.</text>
</comment>
<feature type="transmembrane region" description="Helical" evidence="2">
    <location>
        <begin position="12"/>
        <end position="30"/>
    </location>
</feature>
<reference evidence="3 4" key="1">
    <citation type="submission" date="2017-09" db="EMBL/GenBank/DDBJ databases">
        <title>Depth-based differentiation of microbial function through sediment-hosted aquifers and enrichment of novel symbionts in the deep terrestrial subsurface.</title>
        <authorList>
            <person name="Probst A.J."/>
            <person name="Ladd B."/>
            <person name="Jarett J.K."/>
            <person name="Geller-Mcgrath D.E."/>
            <person name="Sieber C.M."/>
            <person name="Emerson J.B."/>
            <person name="Anantharaman K."/>
            <person name="Thomas B.C."/>
            <person name="Malmstrom R."/>
            <person name="Stieglmeier M."/>
            <person name="Klingl A."/>
            <person name="Woyke T."/>
            <person name="Ryan C.M."/>
            <person name="Banfield J.F."/>
        </authorList>
    </citation>
    <scope>NUCLEOTIDE SEQUENCE [LARGE SCALE GENOMIC DNA]</scope>
    <source>
        <strain evidence="3">CG23_combo_of_CG06-09_8_20_14_all_37_87_8</strain>
    </source>
</reference>
<keyword evidence="2" id="KW-0472">Membrane</keyword>
<dbReference type="Gene3D" id="6.10.250.3150">
    <property type="match status" value="1"/>
</dbReference>
<evidence type="ECO:0008006" key="5">
    <source>
        <dbReference type="Google" id="ProtNLM"/>
    </source>
</evidence>
<feature type="coiled-coil region" evidence="1">
    <location>
        <begin position="187"/>
        <end position="221"/>
    </location>
</feature>
<dbReference type="Proteomes" id="UP000230447">
    <property type="component" value="Unassembled WGS sequence"/>
</dbReference>
<protein>
    <recommendedName>
        <fullName evidence="5">Transglycosylase SLT domain-containing protein</fullName>
    </recommendedName>
</protein>
<dbReference type="EMBL" id="PCSB01000031">
    <property type="protein sequence ID" value="PIP31797.1"/>
    <property type="molecule type" value="Genomic_DNA"/>
</dbReference>
<organism evidence="3 4">
    <name type="scientific">bacterium (Candidatus Gribaldobacteria) CG23_combo_of_CG06-09_8_20_14_all_37_87_8</name>
    <dbReference type="NCBI Taxonomy" id="2014278"/>
    <lineage>
        <taxon>Bacteria</taxon>
        <taxon>Candidatus Gribaldobacteria</taxon>
    </lineage>
</organism>
<dbReference type="AlphaFoldDB" id="A0A2G9ZF60"/>
<keyword evidence="2" id="KW-0812">Transmembrane</keyword>
<keyword evidence="2" id="KW-1133">Transmembrane helix</keyword>
<proteinExistence type="predicted"/>